<protein>
    <submittedName>
        <fullName evidence="2">Uncharacterized protein</fullName>
    </submittedName>
</protein>
<evidence type="ECO:0000313" key="2">
    <source>
        <dbReference type="EMBL" id="CAE0294182.1"/>
    </source>
</evidence>
<feature type="compositionally biased region" description="Acidic residues" evidence="1">
    <location>
        <begin position="81"/>
        <end position="96"/>
    </location>
</feature>
<dbReference type="EMBL" id="HBIC01044948">
    <property type="protein sequence ID" value="CAE0294182.1"/>
    <property type="molecule type" value="Transcribed_RNA"/>
</dbReference>
<feature type="region of interest" description="Disordered" evidence="1">
    <location>
        <begin position="72"/>
        <end position="108"/>
    </location>
</feature>
<evidence type="ECO:0000256" key="1">
    <source>
        <dbReference type="SAM" id="MobiDB-lite"/>
    </source>
</evidence>
<name>A0A7S3HFQ7_9STRA</name>
<organism evidence="2">
    <name type="scientific">Spumella elongata</name>
    <dbReference type="NCBI Taxonomy" id="89044"/>
    <lineage>
        <taxon>Eukaryota</taxon>
        <taxon>Sar</taxon>
        <taxon>Stramenopiles</taxon>
        <taxon>Ochrophyta</taxon>
        <taxon>Chrysophyceae</taxon>
        <taxon>Chromulinales</taxon>
        <taxon>Chromulinaceae</taxon>
        <taxon>Spumella</taxon>
    </lineage>
</organism>
<reference evidence="2" key="1">
    <citation type="submission" date="2021-01" db="EMBL/GenBank/DDBJ databases">
        <authorList>
            <person name="Corre E."/>
            <person name="Pelletier E."/>
            <person name="Niang G."/>
            <person name="Scheremetjew M."/>
            <person name="Finn R."/>
            <person name="Kale V."/>
            <person name="Holt S."/>
            <person name="Cochrane G."/>
            <person name="Meng A."/>
            <person name="Brown T."/>
            <person name="Cohen L."/>
        </authorList>
    </citation>
    <scope>NUCLEOTIDE SEQUENCE</scope>
    <source>
        <strain evidence="2">CCAP 955/1</strain>
    </source>
</reference>
<feature type="compositionally biased region" description="Basic and acidic residues" evidence="1">
    <location>
        <begin position="97"/>
        <end position="108"/>
    </location>
</feature>
<dbReference type="AlphaFoldDB" id="A0A7S3HFQ7"/>
<gene>
    <name evidence="2" type="ORF">SELO1098_LOCUS23034</name>
</gene>
<proteinExistence type="predicted"/>
<sequence>MSSNSEATADTPGDTAFPISQLFSCTLIEPDLWNGGRKHRAYFFSSEEGALKYKANFVKGWLEFLVPDEDDYHANHGYSSGDEDKDEDEDEDEEGTDEPKTKKPKYEVRHDPSSWEFFGTTNDGDRIQAIVEEVKVNKDASGAKPLFSLTTSF</sequence>
<accession>A0A7S3HFQ7</accession>